<dbReference type="PANTHER" id="PTHR12296:SF16">
    <property type="entry name" value="C-MYC PROMOTER-BINDING PROTEIN"/>
    <property type="match status" value="1"/>
</dbReference>
<dbReference type="GO" id="GO:0005085">
    <property type="term" value="F:guanyl-nucleotide exchange factor activity"/>
    <property type="evidence" value="ECO:0007669"/>
    <property type="project" value="UniProtKB-ARBA"/>
</dbReference>
<dbReference type="Pfam" id="PF03456">
    <property type="entry name" value="uDENN"/>
    <property type="match status" value="1"/>
</dbReference>
<gene>
    <name evidence="4" type="ORF">DGYR_LOCUS8932</name>
</gene>
<dbReference type="SMART" id="SM00799">
    <property type="entry name" value="DENN"/>
    <property type="match status" value="1"/>
</dbReference>
<dbReference type="Gene3D" id="3.40.50.11500">
    <property type="match status" value="1"/>
</dbReference>
<evidence type="ECO:0000313" key="4">
    <source>
        <dbReference type="EMBL" id="CAD5120923.1"/>
    </source>
</evidence>
<keyword evidence="5" id="KW-1185">Reference proteome</keyword>
<dbReference type="Pfam" id="PF06602">
    <property type="entry name" value="Myotub-related"/>
    <property type="match status" value="1"/>
</dbReference>
<dbReference type="GO" id="GO:0032483">
    <property type="term" value="P:regulation of Rab protein signal transduction"/>
    <property type="evidence" value="ECO:0007669"/>
    <property type="project" value="TreeGrafter"/>
</dbReference>
<accession>A0A7I8VXG1</accession>
<dbReference type="InterPro" id="IPR043153">
    <property type="entry name" value="DENN_C"/>
</dbReference>
<dbReference type="SUPFAM" id="SSF52799">
    <property type="entry name" value="(Phosphotyrosine protein) phosphatases II"/>
    <property type="match status" value="1"/>
</dbReference>
<dbReference type="InterPro" id="IPR051696">
    <property type="entry name" value="DENN_Domain_GEFs"/>
</dbReference>
<protein>
    <submittedName>
        <fullName evidence="4">DgyrCDS9478</fullName>
    </submittedName>
</protein>
<comment type="similarity">
    <text evidence="1">Belongs to the protein-tyrosine phosphatase family. Non-receptor class myotubularin subfamily.</text>
</comment>
<dbReference type="InterPro" id="IPR001194">
    <property type="entry name" value="cDENN_dom"/>
</dbReference>
<dbReference type="Pfam" id="PF12335">
    <property type="entry name" value="SBF2"/>
    <property type="match status" value="1"/>
</dbReference>
<dbReference type="InterPro" id="IPR010569">
    <property type="entry name" value="Myotubularin-like_Pase_dom"/>
</dbReference>
<comment type="caution">
    <text evidence="4">The sequence shown here is derived from an EMBL/GenBank/DDBJ whole genome shotgun (WGS) entry which is preliminary data.</text>
</comment>
<dbReference type="InterPro" id="IPR029021">
    <property type="entry name" value="Prot-tyrosine_phosphatase-like"/>
</dbReference>
<dbReference type="GO" id="GO:0031410">
    <property type="term" value="C:cytoplasmic vesicle"/>
    <property type="evidence" value="ECO:0007669"/>
    <property type="project" value="TreeGrafter"/>
</dbReference>
<dbReference type="SMART" id="SM00800">
    <property type="entry name" value="uDENN"/>
    <property type="match status" value="1"/>
</dbReference>
<dbReference type="PROSITE" id="PS50211">
    <property type="entry name" value="DENN"/>
    <property type="match status" value="1"/>
</dbReference>
<dbReference type="InterPro" id="IPR022096">
    <property type="entry name" value="SBF1/SBF2"/>
</dbReference>
<dbReference type="InterPro" id="IPR005112">
    <property type="entry name" value="dDENN_dom"/>
</dbReference>
<dbReference type="Pfam" id="PF02893">
    <property type="entry name" value="GRAM"/>
    <property type="match status" value="1"/>
</dbReference>
<dbReference type="PANTHER" id="PTHR12296">
    <property type="entry name" value="DENN DOMAIN-CONTAINING PROTEIN 4"/>
    <property type="match status" value="1"/>
</dbReference>
<dbReference type="Pfam" id="PF02141">
    <property type="entry name" value="DENN"/>
    <property type="match status" value="1"/>
</dbReference>
<organism evidence="4 5">
    <name type="scientific">Dimorphilus gyrociliatus</name>
    <dbReference type="NCBI Taxonomy" id="2664684"/>
    <lineage>
        <taxon>Eukaryota</taxon>
        <taxon>Metazoa</taxon>
        <taxon>Spiralia</taxon>
        <taxon>Lophotrochozoa</taxon>
        <taxon>Annelida</taxon>
        <taxon>Polychaeta</taxon>
        <taxon>Polychaeta incertae sedis</taxon>
        <taxon>Dinophilidae</taxon>
        <taxon>Dimorphilus</taxon>
    </lineage>
</organism>
<evidence type="ECO:0000313" key="5">
    <source>
        <dbReference type="Proteomes" id="UP000549394"/>
    </source>
</evidence>
<proteinExistence type="inferred from homology"/>
<dbReference type="EMBL" id="CAJFCJ010000013">
    <property type="protein sequence ID" value="CAD5120923.1"/>
    <property type="molecule type" value="Genomic_DNA"/>
</dbReference>
<evidence type="ECO:0000256" key="1">
    <source>
        <dbReference type="ARBA" id="ARBA00007471"/>
    </source>
</evidence>
<feature type="domain" description="Myotubularin phosphatase" evidence="3">
    <location>
        <begin position="1064"/>
        <end position="1250"/>
    </location>
</feature>
<dbReference type="OrthoDB" id="6142713at2759"/>
<sequence>MHRFIDYFVVIGYDYNSDGGKGKILQKFPKEDWKDYALPQALDQFCQPGGWSISSTRHQPSFCHAVLTDSERNFSNRWTLELMVANLVGKIMVPKPGGLLVQYQLTSDDRQFLPAPYSGIMCTTTECYSLFRQLGIYNVLTLFSAVLTDEKILFHSTSYNRLTEAGQALISLLYPLKHSFVYAPILPLIMIEVLSSPTPFVCGIHSDFLPDYSELPNVIVVHLDYGTLFIPENIHVNSIPSRMLNRVRQSLQLILTPELFSADNAFIFNETPTKLSERDACLQDKMIRAVFIRFFAELFLGYRSCLLTSRIYPKTFIHFDKAKFLGQSDMMDEKFTLQILECMSFSIFIEERGLPFRELDIFDEVYANIARQLIKEASNLEVMMQHITDLAALIPFKEIEHEKFKNPPKMPKLKEEALDRIHQPHFPELDENKIYEVINNQELPPKRNSEMEQKPRLRVVPMGYSYTDLKKSLGYVSHVEKGLEVLRSCITFAFENKVSDALKVLNAVKAMLKDHEARVCLVNVLSSYVTATTIELQAQQFRIVVELLESALSNDSITDEFGIAHSILPISNNICKTLSDGAKVFAYYYLQKYAVWSNIKFWINSYFRDVDKDIYRVYASDSDSDMSVDTIKTKKYLYNDSYGPSNDIHCLSVTAEELRNMANGSNISDEEMNTNIKKENQANFSQITLYMNFICNMRIDARSTDTCKVRKGGREEIESSILTGSFAEEHDDYDTDTNTNENDKLVDVHYIERFLEKFIDHIVHNCMLEQSKAKEMKELIEDTVKERVSAIQATPHIFDDIEKPVKVNEPYILPGEVMYRTSLRAYLLPDGRLEGSDVLVNRQRSKATHSPVASDFNQEESGFVYLPADGAVFLTNYRVIFTGFPLNPYAREMAVYRSFPISSLVKEKRLTNVLVNDNITMAEGWQLRSFTFELIRLAFHNDVLTEKIKSMREQLLRTRYPQNVHCTFAYNGAVQLPIVPSMHKHKEKNSTLNLKSMWKKTLGNFSSHSNKKTITLSSTSSPTFTARGSGFDTEESSTFNADEKMYEQLIWKDTRSVDKLCERYHVIDWEEQNLYSLKIDDKEKSNEFRATWINSEYKLCKSYPSVFLVPCAYTDDGLQKLSKCYRHNRVPVVTWRHQSNKSVLLRSSAFHGRGFLSMFKYNHPTGSSSESTTFEQEQERFLSIIIDLTPPIGNSKHCDSISGLDAYMRDITSSYTTTAGDLSSSGYHGATKALFGKASRVKCKLILIFR</sequence>
<dbReference type="InterPro" id="IPR004182">
    <property type="entry name" value="GRAM"/>
</dbReference>
<feature type="domain" description="UDENN" evidence="2">
    <location>
        <begin position="6"/>
        <end position="359"/>
    </location>
</feature>
<dbReference type="PROSITE" id="PS51339">
    <property type="entry name" value="PPASE_MYOTUBULARIN"/>
    <property type="match status" value="1"/>
</dbReference>
<evidence type="ECO:0000259" key="2">
    <source>
        <dbReference type="PROSITE" id="PS50211"/>
    </source>
</evidence>
<dbReference type="InterPro" id="IPR005113">
    <property type="entry name" value="uDENN_dom"/>
</dbReference>
<dbReference type="InterPro" id="IPR037516">
    <property type="entry name" value="Tripartite_DENN"/>
</dbReference>
<reference evidence="4 5" key="1">
    <citation type="submission" date="2020-08" db="EMBL/GenBank/DDBJ databases">
        <authorList>
            <person name="Hejnol A."/>
        </authorList>
    </citation>
    <scope>NUCLEOTIDE SEQUENCE [LARGE SCALE GENOMIC DNA]</scope>
</reference>
<name>A0A7I8VXG1_9ANNE</name>
<dbReference type="Proteomes" id="UP000549394">
    <property type="component" value="Unassembled WGS sequence"/>
</dbReference>
<dbReference type="AlphaFoldDB" id="A0A7I8VXG1"/>
<evidence type="ECO:0000259" key="3">
    <source>
        <dbReference type="PROSITE" id="PS51339"/>
    </source>
</evidence>
<dbReference type="SMART" id="SM00801">
    <property type="entry name" value="dDENN"/>
    <property type="match status" value="1"/>
</dbReference>